<proteinExistence type="predicted"/>
<name>A0ABR7ZW56_9CYAN</name>
<comment type="caution">
    <text evidence="2">The sequence shown here is derived from an EMBL/GenBank/DDBJ whole genome shotgun (WGS) entry which is preliminary data.</text>
</comment>
<evidence type="ECO:0000256" key="1">
    <source>
        <dbReference type="SAM" id="SignalP"/>
    </source>
</evidence>
<dbReference type="PROSITE" id="PS51257">
    <property type="entry name" value="PROKAR_LIPOPROTEIN"/>
    <property type="match status" value="1"/>
</dbReference>
<organism evidence="2 3">
    <name type="scientific">Pseudanabaena mucicola FACHB-723</name>
    <dbReference type="NCBI Taxonomy" id="2692860"/>
    <lineage>
        <taxon>Bacteria</taxon>
        <taxon>Bacillati</taxon>
        <taxon>Cyanobacteriota</taxon>
        <taxon>Cyanophyceae</taxon>
        <taxon>Pseudanabaenales</taxon>
        <taxon>Pseudanabaenaceae</taxon>
        <taxon>Pseudanabaena</taxon>
    </lineage>
</organism>
<dbReference type="Pfam" id="PF10989">
    <property type="entry name" value="DUF2808"/>
    <property type="match status" value="1"/>
</dbReference>
<keyword evidence="1" id="KW-0732">Signal</keyword>
<reference evidence="2 3" key="1">
    <citation type="journal article" date="2020" name="ISME J.">
        <title>Comparative genomics reveals insights into cyanobacterial evolution and habitat adaptation.</title>
        <authorList>
            <person name="Chen M.Y."/>
            <person name="Teng W.K."/>
            <person name="Zhao L."/>
            <person name="Hu C.X."/>
            <person name="Zhou Y.K."/>
            <person name="Han B.P."/>
            <person name="Song L.R."/>
            <person name="Shu W.S."/>
        </authorList>
    </citation>
    <scope>NUCLEOTIDE SEQUENCE [LARGE SCALE GENOMIC DNA]</scope>
    <source>
        <strain evidence="2 3">FACHB-723</strain>
    </source>
</reference>
<evidence type="ECO:0000313" key="2">
    <source>
        <dbReference type="EMBL" id="MBD2187782.1"/>
    </source>
</evidence>
<dbReference type="Proteomes" id="UP000642094">
    <property type="component" value="Unassembled WGS sequence"/>
</dbReference>
<dbReference type="InterPro" id="IPR021256">
    <property type="entry name" value="DUF2808"/>
</dbReference>
<dbReference type="EMBL" id="JACJQB010000008">
    <property type="protein sequence ID" value="MBD2187782.1"/>
    <property type="molecule type" value="Genomic_DNA"/>
</dbReference>
<accession>A0ABR7ZW56</accession>
<keyword evidence="3" id="KW-1185">Reference proteome</keyword>
<evidence type="ECO:0000313" key="3">
    <source>
        <dbReference type="Proteomes" id="UP000642094"/>
    </source>
</evidence>
<feature type="signal peptide" evidence="1">
    <location>
        <begin position="1"/>
        <end position="29"/>
    </location>
</feature>
<gene>
    <name evidence="2" type="ORF">H6F41_06450</name>
</gene>
<sequence length="175" mass="19481">MKIQMIKKLGIVSCLAAACAVVSPSIVRAQGNAGFILFGGVRDSALDYCLDNGTSGRRDRYYLEVKPQSFKVSEVIVTYPSHFTGGFDTEDIKLRISDQCRGGKDLEIESVTWDRESRRVTIIPKEAIPSKTPIRIVMSNVRNPDYSGFYQMDGRVLRADVPVPVYIGSWVITLD</sequence>
<feature type="chain" id="PRO_5046192081" evidence="1">
    <location>
        <begin position="30"/>
        <end position="175"/>
    </location>
</feature>
<dbReference type="RefSeq" id="WP_190402650.1">
    <property type="nucleotide sequence ID" value="NZ_JACJQB010000008.1"/>
</dbReference>
<protein>
    <submittedName>
        <fullName evidence="2">DUF2808 domain-containing protein</fullName>
    </submittedName>
</protein>